<dbReference type="RefSeq" id="WP_338452123.1">
    <property type="nucleotide sequence ID" value="NZ_CP137640.1"/>
</dbReference>
<evidence type="ECO:0000313" key="1">
    <source>
        <dbReference type="EMBL" id="WVX83237.1"/>
    </source>
</evidence>
<dbReference type="SUPFAM" id="SSF158622">
    <property type="entry name" value="YheA/YmcA-like"/>
    <property type="match status" value="1"/>
</dbReference>
<dbReference type="PIRSF" id="PIRSF021287">
    <property type="entry name" value="Biofilm_formation_YmcA"/>
    <property type="match status" value="1"/>
</dbReference>
<dbReference type="Proteomes" id="UP001357223">
    <property type="component" value="Chromosome"/>
</dbReference>
<proteinExistence type="predicted"/>
<dbReference type="PANTHER" id="PTHR38448:SF1">
    <property type="entry name" value="YLBF FAMILY REGULATOR"/>
    <property type="match status" value="1"/>
</dbReference>
<dbReference type="EMBL" id="CP137640">
    <property type="protein sequence ID" value="WVX83237.1"/>
    <property type="molecule type" value="Genomic_DNA"/>
</dbReference>
<organism evidence="1 2">
    <name type="scientific">Niallia oryzisoli</name>
    <dbReference type="NCBI Taxonomy" id="1737571"/>
    <lineage>
        <taxon>Bacteria</taxon>
        <taxon>Bacillati</taxon>
        <taxon>Bacillota</taxon>
        <taxon>Bacilli</taxon>
        <taxon>Bacillales</taxon>
        <taxon>Bacillaceae</taxon>
        <taxon>Niallia</taxon>
    </lineage>
</organism>
<dbReference type="Gene3D" id="1.20.1500.10">
    <property type="entry name" value="YheA/YmcA-like"/>
    <property type="match status" value="1"/>
</dbReference>
<name>A0ABZ2CHI2_9BACI</name>
<gene>
    <name evidence="1" type="ORF">R4Z09_09725</name>
</gene>
<dbReference type="InterPro" id="IPR052767">
    <property type="entry name" value="Bact_com_dev_regulator"/>
</dbReference>
<dbReference type="InterPro" id="IPR016783">
    <property type="entry name" value="Biofilm_formation_YmcA"/>
</dbReference>
<accession>A0ABZ2CHI2</accession>
<sequence length="142" mass="15880">MGKYTKDEIVAKAKDLAKMIAETDEVDYFKRAEAQIHENEKVRNSISSIKALQKQAVNFQHYGKVEALRKTEEKITALEQELDEIPVVYEFKQSQADVNDLLQLVATTISNAVTDEIIESTGGNILSGETGAEIQNKNCSHH</sequence>
<keyword evidence="2" id="KW-1185">Reference proteome</keyword>
<dbReference type="InterPro" id="IPR023378">
    <property type="entry name" value="YheA/YmcA-like_dom_sf"/>
</dbReference>
<protein>
    <submittedName>
        <fullName evidence="1">RicAFT regulatory complex protein RicA family protein</fullName>
    </submittedName>
</protein>
<dbReference type="Pfam" id="PF06133">
    <property type="entry name" value="Com_YlbF"/>
    <property type="match status" value="1"/>
</dbReference>
<dbReference type="InterPro" id="IPR010368">
    <property type="entry name" value="Com_YlbF"/>
</dbReference>
<evidence type="ECO:0000313" key="2">
    <source>
        <dbReference type="Proteomes" id="UP001357223"/>
    </source>
</evidence>
<dbReference type="PANTHER" id="PTHR38448">
    <property type="entry name" value="REGULATORY PROTEIN YLBF-RELATED"/>
    <property type="match status" value="1"/>
</dbReference>
<reference evidence="1 2" key="1">
    <citation type="submission" date="2023-10" db="EMBL/GenBank/DDBJ databases">
        <title>Niallia locisalis sp.nov. isolated from a salt pond sample.</title>
        <authorList>
            <person name="Li X.-J."/>
            <person name="Dong L."/>
        </authorList>
    </citation>
    <scope>NUCLEOTIDE SEQUENCE [LARGE SCALE GENOMIC DNA]</scope>
    <source>
        <strain evidence="1 2">DSM 29761</strain>
    </source>
</reference>